<dbReference type="NCBIfam" id="TIGR01845">
    <property type="entry name" value="outer_NodT"/>
    <property type="match status" value="1"/>
</dbReference>
<keyword evidence="2" id="KW-0564">Palmitate</keyword>
<dbReference type="PROSITE" id="PS51257">
    <property type="entry name" value="PROKAR_LIPOPROTEIN"/>
    <property type="match status" value="1"/>
</dbReference>
<keyword evidence="2" id="KW-1134">Transmembrane beta strand</keyword>
<dbReference type="Proteomes" id="UP000060602">
    <property type="component" value="Chromosome"/>
</dbReference>
<feature type="region of interest" description="Disordered" evidence="4">
    <location>
        <begin position="118"/>
        <end position="143"/>
    </location>
</feature>
<dbReference type="AlphaFoldDB" id="A0A0X8P1Z3"/>
<dbReference type="Pfam" id="PF02321">
    <property type="entry name" value="OEP"/>
    <property type="match status" value="2"/>
</dbReference>
<keyword evidence="2" id="KW-0449">Lipoprotein</keyword>
<keyword evidence="2" id="KW-0732">Signal</keyword>
<dbReference type="RefSeq" id="WP_061073141.1">
    <property type="nucleotide sequence ID" value="NZ_CP014060.2"/>
</dbReference>
<feature type="signal peptide" evidence="2">
    <location>
        <begin position="1"/>
        <end position="20"/>
    </location>
</feature>
<dbReference type="Gene3D" id="1.20.1600.10">
    <property type="entry name" value="Outer membrane efflux proteins (OEP)"/>
    <property type="match status" value="1"/>
</dbReference>
<dbReference type="InterPro" id="IPR003423">
    <property type="entry name" value="OMP_efflux"/>
</dbReference>
<dbReference type="PANTHER" id="PTHR30203:SF33">
    <property type="entry name" value="BLR4455 PROTEIN"/>
    <property type="match status" value="1"/>
</dbReference>
<evidence type="ECO:0000313" key="6">
    <source>
        <dbReference type="Proteomes" id="UP000060602"/>
    </source>
</evidence>
<evidence type="ECO:0000256" key="4">
    <source>
        <dbReference type="SAM" id="MobiDB-lite"/>
    </source>
</evidence>
<reference evidence="6" key="1">
    <citation type="submission" date="2015-12" db="EMBL/GenBank/DDBJ databases">
        <title>FDA dAtabase for Regulatory Grade micrObial Sequences (FDA-ARGOS): Supporting development and validation of Infectious Disease Dx tests.</title>
        <authorList>
            <person name="Case J."/>
            <person name="Tallon L."/>
            <person name="Sadzewicz L."/>
            <person name="Sengamalay N."/>
            <person name="Ott S."/>
            <person name="Godinez A."/>
            <person name="Nagaraj S."/>
            <person name="Nadendla S."/>
            <person name="Sichtig H."/>
        </authorList>
    </citation>
    <scope>NUCLEOTIDE SEQUENCE [LARGE SCALE GENOMIC DNA]</scope>
    <source>
        <strain evidence="6">FDAARGOS_147</strain>
    </source>
</reference>
<evidence type="ECO:0000313" key="5">
    <source>
        <dbReference type="EMBL" id="AMG38427.1"/>
    </source>
</evidence>
<name>A0A0X8P1Z3_ALCXX</name>
<dbReference type="Gene3D" id="2.20.200.10">
    <property type="entry name" value="Outer membrane efflux proteins (OEP)"/>
    <property type="match status" value="1"/>
</dbReference>
<sequence>MKTKRLIRGSALLAVLLVLAGCAVGPTYERPAAAAPAAYKEAALPAAEAGTWTQAQPSEEALRGEWWKVFGDEGLNQLQDEAHKANQNLQAAAARLTQARALQREARAGFFPSLDAAFGPSRQRPSAVSQGLPDGTATRPSTTWRAQGTVSYEADLFGRVASTADAATADAQQSEALYRSVLLALQADVATTYFLVREQDAEAALYRQTVQLRTETLQLIQRRYDAGDISELDLARAKAELASAQSEALGIDRRRAAGEHALAVLLGRAPSEFAMPPKPIEKVALSIPAGLPSTLLERRPDIAAAERAMAAANARVGAAKSAFFPRLDITGAFGYESSELGNLFQWSSRTFLLGPLVGAALSMPIFDGGRRQAGLDRARAVYEEDVAVYRQTVLNAFREVEDNLANLRILSDQTRAQDAAVEASARAAKLSHTQYREGSISYLDVIEADRSVLLQQRVAVQLSGEQARSAVDLIRAIGGGWGNPVPGAETVAANR</sequence>
<feature type="chain" id="PRO_5006988360" evidence="2">
    <location>
        <begin position="21"/>
        <end position="495"/>
    </location>
</feature>
<dbReference type="GO" id="GO:0005886">
    <property type="term" value="C:plasma membrane"/>
    <property type="evidence" value="ECO:0007669"/>
    <property type="project" value="UniProtKB-SubCell"/>
</dbReference>
<protein>
    <submittedName>
        <fullName evidence="5">RND transporter</fullName>
    </submittedName>
</protein>
<organism evidence="5 6">
    <name type="scientific">Alcaligenes xylosoxydans xylosoxydans</name>
    <name type="common">Achromobacter xylosoxidans</name>
    <dbReference type="NCBI Taxonomy" id="85698"/>
    <lineage>
        <taxon>Bacteria</taxon>
        <taxon>Pseudomonadati</taxon>
        <taxon>Pseudomonadota</taxon>
        <taxon>Betaproteobacteria</taxon>
        <taxon>Burkholderiales</taxon>
        <taxon>Alcaligenaceae</taxon>
        <taxon>Achromobacter</taxon>
    </lineage>
</organism>
<feature type="coiled-coil region" evidence="3">
    <location>
        <begin position="75"/>
        <end position="102"/>
    </location>
</feature>
<evidence type="ECO:0000256" key="3">
    <source>
        <dbReference type="SAM" id="Coils"/>
    </source>
</evidence>
<proteinExistence type="inferred from homology"/>
<evidence type="ECO:0000256" key="2">
    <source>
        <dbReference type="RuleBase" id="RU362097"/>
    </source>
</evidence>
<keyword evidence="2" id="KW-0472">Membrane</keyword>
<keyword evidence="3" id="KW-0175">Coiled coil</keyword>
<comment type="similarity">
    <text evidence="1 2">Belongs to the outer membrane factor (OMF) (TC 1.B.17) family.</text>
</comment>
<accession>A0A0X8P1Z3</accession>
<evidence type="ECO:0000256" key="1">
    <source>
        <dbReference type="ARBA" id="ARBA00007613"/>
    </source>
</evidence>
<keyword evidence="2" id="KW-0812">Transmembrane</keyword>
<dbReference type="GO" id="GO:0015562">
    <property type="term" value="F:efflux transmembrane transporter activity"/>
    <property type="evidence" value="ECO:0007669"/>
    <property type="project" value="InterPro"/>
</dbReference>
<comment type="subcellular location">
    <subcellularLocation>
        <location evidence="2">Cell membrane</location>
        <topology evidence="2">Lipid-anchor</topology>
    </subcellularLocation>
</comment>
<gene>
    <name evidence="5" type="ORF">AL504_21785</name>
</gene>
<dbReference type="PANTHER" id="PTHR30203">
    <property type="entry name" value="OUTER MEMBRANE CATION EFFLUX PROTEIN"/>
    <property type="match status" value="1"/>
</dbReference>
<dbReference type="EMBL" id="CP014060">
    <property type="protein sequence ID" value="AMG38427.1"/>
    <property type="molecule type" value="Genomic_DNA"/>
</dbReference>
<dbReference type="InterPro" id="IPR010131">
    <property type="entry name" value="MdtP/NodT-like"/>
</dbReference>
<dbReference type="SUPFAM" id="SSF56954">
    <property type="entry name" value="Outer membrane efflux proteins (OEP)"/>
    <property type="match status" value="1"/>
</dbReference>